<evidence type="ECO:0000313" key="13">
    <source>
        <dbReference type="EMBL" id="KAL1511646.1"/>
    </source>
</evidence>
<dbReference type="GO" id="GO:0006493">
    <property type="term" value="P:protein O-linked glycosylation"/>
    <property type="evidence" value="ECO:0007669"/>
    <property type="project" value="InterPro"/>
</dbReference>
<dbReference type="EMBL" id="JBGBPQ010000013">
    <property type="protein sequence ID" value="KAL1511646.1"/>
    <property type="molecule type" value="Genomic_DNA"/>
</dbReference>
<evidence type="ECO:0000256" key="4">
    <source>
        <dbReference type="ARBA" id="ARBA00022676"/>
    </source>
</evidence>
<sequence length="632" mass="68290">MRQRSGPVGCLPPPASPPAPSPSPPPPPSPPSDGLCLLFAVLGVASRFCCLCWPAQVVFDEFHFGKFVSSYVRREYFFDIHPPLAKLLLALAAKAAAYAGEQPFLSIGEPYLRHVPLFALRALPAAAGAAAPPLAYRLCRALRASRAAAALAAAAVLLDGALLVEARLLLTDSLLFGAQIGALLFALEARHCPAASRAFLANLAAAGAMIGCAVSIKWTALATMAMVGIDSVVSLILTAHASLHDDSSAYSRQWRTSVLIGSRTSVALRCSLLFRALRPAMREFAARFVLLLLLPLAIYVFSFVAHFHAVPHYGPGGVFHGLDFNCRLLPPHGVALTPELLAHRACRWRGCAACAEVEPLSVWGAIVSLNRRMLSANAAVTKTHAFGSRFHEWPFNSQPVFYWRHGGDWCKIYCAGNSFIWLLALVGSSSLAAFLLHDLALSLLAARPKRFSIRPPRRRCLTPLGLRNASLLLAGYLLAWLPFALVERVAFLYHYIPAFLLALFASALAFDAAADCLAPARGALPIGPFPPRRAGLSCPSRSWVALLLVALMLASAAFFLPIHIGLPLPQEMLARRVHLLDVRALAMAPVDRWRHAEAPRSSSRLLQEQAAAGRPRAGHEERHPPYLNQSAQ</sequence>
<feature type="transmembrane region" description="Helical" evidence="10">
    <location>
        <begin position="543"/>
        <end position="566"/>
    </location>
</feature>
<keyword evidence="6 10" id="KW-0812">Transmembrane</keyword>
<organism evidence="13 14">
    <name type="scientific">Prymnesium parvum</name>
    <name type="common">Toxic golden alga</name>
    <dbReference type="NCBI Taxonomy" id="97485"/>
    <lineage>
        <taxon>Eukaryota</taxon>
        <taxon>Haptista</taxon>
        <taxon>Haptophyta</taxon>
        <taxon>Prymnesiophyceae</taxon>
        <taxon>Prymnesiales</taxon>
        <taxon>Prymnesiaceae</taxon>
        <taxon>Prymnesium</taxon>
    </lineage>
</organism>
<accession>A0AB34J3X3</accession>
<keyword evidence="7 10" id="KW-1133">Transmembrane helix</keyword>
<feature type="transmembrane region" description="Helical" evidence="10">
    <location>
        <begin position="147"/>
        <end position="164"/>
    </location>
</feature>
<dbReference type="AlphaFoldDB" id="A0AB34J3X3"/>
<keyword evidence="8 10" id="KW-0472">Membrane</keyword>
<dbReference type="Proteomes" id="UP001515480">
    <property type="component" value="Unassembled WGS sequence"/>
</dbReference>
<evidence type="ECO:0000256" key="1">
    <source>
        <dbReference type="ARBA" id="ARBA00004127"/>
    </source>
</evidence>
<dbReference type="InterPro" id="IPR003342">
    <property type="entry name" value="ArnT-like_N"/>
</dbReference>
<feature type="region of interest" description="Disordered" evidence="9">
    <location>
        <begin position="599"/>
        <end position="632"/>
    </location>
</feature>
<comment type="subcellular location">
    <subcellularLocation>
        <location evidence="1">Endomembrane system</location>
        <topology evidence="1">Multi-pass membrane protein</topology>
    </subcellularLocation>
</comment>
<comment type="pathway">
    <text evidence="2">Protein modification; protein glycosylation.</text>
</comment>
<gene>
    <name evidence="13" type="ORF">AB1Y20_004938</name>
</gene>
<evidence type="ECO:0000256" key="10">
    <source>
        <dbReference type="SAM" id="Phobius"/>
    </source>
</evidence>
<feature type="transmembrane region" description="Helical" evidence="10">
    <location>
        <begin position="419"/>
        <end position="445"/>
    </location>
</feature>
<name>A0AB34J3X3_PRYPA</name>
<evidence type="ECO:0000259" key="12">
    <source>
        <dbReference type="Pfam" id="PF16192"/>
    </source>
</evidence>
<evidence type="ECO:0000256" key="7">
    <source>
        <dbReference type="ARBA" id="ARBA00022989"/>
    </source>
</evidence>
<feature type="domain" description="ArnT-like N-terminal" evidence="11">
    <location>
        <begin position="39"/>
        <end position="308"/>
    </location>
</feature>
<dbReference type="InterPro" id="IPR032421">
    <property type="entry name" value="PMT_4TMC"/>
</dbReference>
<proteinExistence type="inferred from homology"/>
<comment type="similarity">
    <text evidence="3">Belongs to the glycosyltransferase 39 family.</text>
</comment>
<dbReference type="InterPro" id="IPR027005">
    <property type="entry name" value="PMT-like"/>
</dbReference>
<evidence type="ECO:0000313" key="14">
    <source>
        <dbReference type="Proteomes" id="UP001515480"/>
    </source>
</evidence>
<evidence type="ECO:0000256" key="9">
    <source>
        <dbReference type="SAM" id="MobiDB-lite"/>
    </source>
</evidence>
<feature type="compositionally biased region" description="Pro residues" evidence="9">
    <location>
        <begin position="10"/>
        <end position="28"/>
    </location>
</feature>
<dbReference type="PANTHER" id="PTHR10050">
    <property type="entry name" value="DOLICHYL-PHOSPHATE-MANNOSE--PROTEIN MANNOSYLTRANSFERASE"/>
    <property type="match status" value="1"/>
</dbReference>
<comment type="caution">
    <text evidence="13">The sequence shown here is derived from an EMBL/GenBank/DDBJ whole genome shotgun (WGS) entry which is preliminary data.</text>
</comment>
<evidence type="ECO:0000256" key="2">
    <source>
        <dbReference type="ARBA" id="ARBA00004922"/>
    </source>
</evidence>
<evidence type="ECO:0000256" key="6">
    <source>
        <dbReference type="ARBA" id="ARBA00022692"/>
    </source>
</evidence>
<reference evidence="13 14" key="1">
    <citation type="journal article" date="2024" name="Science">
        <title>Giant polyketide synthase enzymes in the biosynthesis of giant marine polyether toxins.</title>
        <authorList>
            <person name="Fallon T.R."/>
            <person name="Shende V.V."/>
            <person name="Wierzbicki I.H."/>
            <person name="Pendleton A.L."/>
            <person name="Watervoot N.F."/>
            <person name="Auber R.P."/>
            <person name="Gonzalez D.J."/>
            <person name="Wisecaver J.H."/>
            <person name="Moore B.S."/>
        </authorList>
    </citation>
    <scope>NUCLEOTIDE SEQUENCE [LARGE SCALE GENOMIC DNA]</scope>
    <source>
        <strain evidence="13 14">12B1</strain>
    </source>
</reference>
<dbReference type="GO" id="GO:0012505">
    <property type="term" value="C:endomembrane system"/>
    <property type="evidence" value="ECO:0007669"/>
    <property type="project" value="UniProtKB-SubCell"/>
</dbReference>
<dbReference type="GO" id="GO:0000030">
    <property type="term" value="F:mannosyltransferase activity"/>
    <property type="evidence" value="ECO:0007669"/>
    <property type="project" value="InterPro"/>
</dbReference>
<feature type="domain" description="Protein O-mannosyl-transferase C-terminal four TM" evidence="12">
    <location>
        <begin position="363"/>
        <end position="575"/>
    </location>
</feature>
<evidence type="ECO:0008006" key="15">
    <source>
        <dbReference type="Google" id="ProtNLM"/>
    </source>
</evidence>
<evidence type="ECO:0000256" key="5">
    <source>
        <dbReference type="ARBA" id="ARBA00022679"/>
    </source>
</evidence>
<feature type="transmembrane region" description="Helical" evidence="10">
    <location>
        <begin position="284"/>
        <end position="305"/>
    </location>
</feature>
<feature type="region of interest" description="Disordered" evidence="9">
    <location>
        <begin position="1"/>
        <end position="28"/>
    </location>
</feature>
<keyword evidence="14" id="KW-1185">Reference proteome</keyword>
<keyword evidence="5" id="KW-0808">Transferase</keyword>
<keyword evidence="4" id="KW-0328">Glycosyltransferase</keyword>
<dbReference type="Pfam" id="PF16192">
    <property type="entry name" value="PMT_4TMC"/>
    <property type="match status" value="1"/>
</dbReference>
<evidence type="ECO:0000256" key="3">
    <source>
        <dbReference type="ARBA" id="ARBA00007222"/>
    </source>
</evidence>
<feature type="transmembrane region" description="Helical" evidence="10">
    <location>
        <begin position="492"/>
        <end position="514"/>
    </location>
</feature>
<feature type="transmembrane region" description="Helical" evidence="10">
    <location>
        <begin position="199"/>
        <end position="218"/>
    </location>
</feature>
<feature type="transmembrane region" description="Helical" evidence="10">
    <location>
        <begin position="466"/>
        <end position="486"/>
    </location>
</feature>
<dbReference type="GO" id="GO:0016020">
    <property type="term" value="C:membrane"/>
    <property type="evidence" value="ECO:0007669"/>
    <property type="project" value="InterPro"/>
</dbReference>
<protein>
    <recommendedName>
        <fullName evidence="15">Dolichyl-phosphate-mannose--protein mannosyltransferase</fullName>
    </recommendedName>
</protein>
<evidence type="ECO:0000259" key="11">
    <source>
        <dbReference type="Pfam" id="PF02366"/>
    </source>
</evidence>
<dbReference type="Pfam" id="PF02366">
    <property type="entry name" value="PMT"/>
    <property type="match status" value="1"/>
</dbReference>
<evidence type="ECO:0000256" key="8">
    <source>
        <dbReference type="ARBA" id="ARBA00023136"/>
    </source>
</evidence>